<name>A0ABQ5U1F3_9PROT</name>
<gene>
    <name evidence="2" type="ORF">GCM10007924_07270</name>
</gene>
<dbReference type="InterPro" id="IPR036086">
    <property type="entry name" value="ParB/Sulfiredoxin_sf"/>
</dbReference>
<dbReference type="EMBL" id="BSNF01000001">
    <property type="protein sequence ID" value="GLQ05506.1"/>
    <property type="molecule type" value="Genomic_DNA"/>
</dbReference>
<proteinExistence type="predicted"/>
<feature type="domain" description="ParB-like N-terminal" evidence="1">
    <location>
        <begin position="12"/>
        <end position="87"/>
    </location>
</feature>
<protein>
    <submittedName>
        <fullName evidence="2">Chromosome partitioning protein ParB</fullName>
    </submittedName>
</protein>
<evidence type="ECO:0000259" key="1">
    <source>
        <dbReference type="SMART" id="SM00470"/>
    </source>
</evidence>
<accession>A0ABQ5U1F3</accession>
<sequence length="89" mass="9882">MQAWGVFGMKSFEVSIDEIYVPAGKRKAISPERVEALAADILEKGQVTPVQVRLGKERYVLIEGGHRIEALKALGEDIVIARLVQARKH</sequence>
<dbReference type="InterPro" id="IPR003115">
    <property type="entry name" value="ParB_N"/>
</dbReference>
<evidence type="ECO:0000313" key="2">
    <source>
        <dbReference type="EMBL" id="GLQ05506.1"/>
    </source>
</evidence>
<comment type="caution">
    <text evidence="2">The sequence shown here is derived from an EMBL/GenBank/DDBJ whole genome shotgun (WGS) entry which is preliminary data.</text>
</comment>
<evidence type="ECO:0000313" key="3">
    <source>
        <dbReference type="Proteomes" id="UP001161409"/>
    </source>
</evidence>
<dbReference type="SUPFAM" id="SSF110849">
    <property type="entry name" value="ParB/Sulfiredoxin"/>
    <property type="match status" value="1"/>
</dbReference>
<organism evidence="2 3">
    <name type="scientific">Sneathiella chinensis</name>
    <dbReference type="NCBI Taxonomy" id="349750"/>
    <lineage>
        <taxon>Bacteria</taxon>
        <taxon>Pseudomonadati</taxon>
        <taxon>Pseudomonadota</taxon>
        <taxon>Alphaproteobacteria</taxon>
        <taxon>Sneathiellales</taxon>
        <taxon>Sneathiellaceae</taxon>
        <taxon>Sneathiella</taxon>
    </lineage>
</organism>
<dbReference type="Pfam" id="PF02195">
    <property type="entry name" value="ParB_N"/>
    <property type="match status" value="1"/>
</dbReference>
<dbReference type="SMART" id="SM00470">
    <property type="entry name" value="ParB"/>
    <property type="match status" value="1"/>
</dbReference>
<dbReference type="Gene3D" id="3.90.1530.30">
    <property type="match status" value="1"/>
</dbReference>
<keyword evidence="3" id="KW-1185">Reference proteome</keyword>
<reference evidence="2" key="2">
    <citation type="submission" date="2023-01" db="EMBL/GenBank/DDBJ databases">
        <title>Draft genome sequence of Sneathiella chinensis strain NBRC 103408.</title>
        <authorList>
            <person name="Sun Q."/>
            <person name="Mori K."/>
        </authorList>
    </citation>
    <scope>NUCLEOTIDE SEQUENCE</scope>
    <source>
        <strain evidence="2">NBRC 103408</strain>
    </source>
</reference>
<reference evidence="2" key="1">
    <citation type="journal article" date="2014" name="Int. J. Syst. Evol. Microbiol.">
        <title>Complete genome of a new Firmicutes species belonging to the dominant human colonic microbiota ('Ruminococcus bicirculans') reveals two chromosomes and a selective capacity to utilize plant glucans.</title>
        <authorList>
            <consortium name="NISC Comparative Sequencing Program"/>
            <person name="Wegmann U."/>
            <person name="Louis P."/>
            <person name="Goesmann A."/>
            <person name="Henrissat B."/>
            <person name="Duncan S.H."/>
            <person name="Flint H.J."/>
        </authorList>
    </citation>
    <scope>NUCLEOTIDE SEQUENCE</scope>
    <source>
        <strain evidence="2">NBRC 103408</strain>
    </source>
</reference>
<dbReference type="Proteomes" id="UP001161409">
    <property type="component" value="Unassembled WGS sequence"/>
</dbReference>